<accession>A0A6S7H9B6</accession>
<keyword evidence="2" id="KW-1185">Reference proteome</keyword>
<dbReference type="InterPro" id="IPR025048">
    <property type="entry name" value="DUF3987"/>
</dbReference>
<dbReference type="Pfam" id="PF13148">
    <property type="entry name" value="DUF3987"/>
    <property type="match status" value="2"/>
</dbReference>
<protein>
    <submittedName>
        <fullName evidence="1">Uncharacterized protein</fullName>
    </submittedName>
</protein>
<dbReference type="Proteomes" id="UP001152795">
    <property type="component" value="Unassembled WGS sequence"/>
</dbReference>
<sequence>MSHTTSLSLAQIDAHVFAAQAISLDMSKVATGPLNKLITAHANAIGSPSEFIFFPLLSIAAHFTGPSTRVMINKDWLEPLILWNVVLADKGQKKSPALNRFVKPIQQLEVDLNDADDARNDDDEENHSRQIYIEHFSMEELHYTLKRNDGRVVGLYDEISLLYEQLDKYKSGNSDRKTFLSLINGSPWRRNFRTSNSIVPCTHFNIAGFVQPDVIVNLLHSNDYDGFCDRQLFVCPPEQDVDYDDIIQPPEGTPDLKDLFRAIDENHSSSNHNYTLSNDAHEEFVSFHDQLNERKRNQHRRDKDRKSILSKAKGQVARLAAVLFALDQALALVIKETDDQPSWLFEIPREFMERAIHLIEFCIAQKFALGKPAFKPPPANTTNTDNCQPQEIDKHRVKRLLELPSPISVTHITQRHIQKRVDNKYRKEEAEALMEHVLQLKLGEIVTAEYQAGKQKREKKTLVKRKIDDLDEEQKNILKRLKVDLEKFNQ</sequence>
<proteinExistence type="predicted"/>
<organism evidence="1 2">
    <name type="scientific">Paramuricea clavata</name>
    <name type="common">Red gorgonian</name>
    <name type="synonym">Violescent sea-whip</name>
    <dbReference type="NCBI Taxonomy" id="317549"/>
    <lineage>
        <taxon>Eukaryota</taxon>
        <taxon>Metazoa</taxon>
        <taxon>Cnidaria</taxon>
        <taxon>Anthozoa</taxon>
        <taxon>Octocorallia</taxon>
        <taxon>Malacalcyonacea</taxon>
        <taxon>Plexauridae</taxon>
        <taxon>Paramuricea</taxon>
    </lineage>
</organism>
<reference evidence="1" key="1">
    <citation type="submission" date="2020-04" db="EMBL/GenBank/DDBJ databases">
        <authorList>
            <person name="Alioto T."/>
            <person name="Alioto T."/>
            <person name="Gomez Garrido J."/>
        </authorList>
    </citation>
    <scope>NUCLEOTIDE SEQUENCE</scope>
    <source>
        <strain evidence="1">A484AB</strain>
    </source>
</reference>
<comment type="caution">
    <text evidence="1">The sequence shown here is derived from an EMBL/GenBank/DDBJ whole genome shotgun (WGS) entry which is preliminary data.</text>
</comment>
<evidence type="ECO:0000313" key="1">
    <source>
        <dbReference type="EMBL" id="CAB4000879.1"/>
    </source>
</evidence>
<gene>
    <name evidence="1" type="ORF">PACLA_8A014760</name>
</gene>
<name>A0A6S7H9B6_PARCT</name>
<dbReference type="OrthoDB" id="5980337at2759"/>
<dbReference type="AlphaFoldDB" id="A0A6S7H9B6"/>
<evidence type="ECO:0000313" key="2">
    <source>
        <dbReference type="Proteomes" id="UP001152795"/>
    </source>
</evidence>
<dbReference type="EMBL" id="CACRXK020003950">
    <property type="protein sequence ID" value="CAB4000879.1"/>
    <property type="molecule type" value="Genomic_DNA"/>
</dbReference>